<name>A0A3E5GIC2_9FIRM</name>
<dbReference type="AlphaFoldDB" id="A0A3E5GIC2"/>
<dbReference type="PROSITE" id="PS50943">
    <property type="entry name" value="HTH_CROC1"/>
    <property type="match status" value="1"/>
</dbReference>
<dbReference type="Gene3D" id="1.10.260.40">
    <property type="entry name" value="lambda repressor-like DNA-binding domains"/>
    <property type="match status" value="1"/>
</dbReference>
<evidence type="ECO:0000259" key="2">
    <source>
        <dbReference type="PROSITE" id="PS50943"/>
    </source>
</evidence>
<sequence length="284" mass="32203">MYVKLSIPERLKDLRVVDKHLTLEQLANETGLSRSALAKYEGDGYKDISPFAIATLADFYGVSADYLMGLTENKEIPNIEVQSLHLNDSMIELLKSGRINNRLLCEIATHEDFPRLLTDITIIVDRIAGMRVNQLNMDLEAARQTVMETYAPGEDDLYMRTLEVAQVDSDDYFNHIVHKDLDRIVKDIQTAHTSDTTTADERQPTVAEIQRKFAQLIQTGTSGEEAFIQVFCDQMEIPYDKITSEEFTSFLGILGKSKHARKFQSMRGKGSPIPPTWNGGRKRR</sequence>
<evidence type="ECO:0000313" key="3">
    <source>
        <dbReference type="EMBL" id="RGO34669.1"/>
    </source>
</evidence>
<organism evidence="3 4">
    <name type="scientific">Dorea longicatena</name>
    <dbReference type="NCBI Taxonomy" id="88431"/>
    <lineage>
        <taxon>Bacteria</taxon>
        <taxon>Bacillati</taxon>
        <taxon>Bacillota</taxon>
        <taxon>Clostridia</taxon>
        <taxon>Lachnospirales</taxon>
        <taxon>Lachnospiraceae</taxon>
        <taxon>Dorea</taxon>
    </lineage>
</organism>
<proteinExistence type="predicted"/>
<feature type="domain" description="HTH cro/C1-type" evidence="2">
    <location>
        <begin position="11"/>
        <end position="67"/>
    </location>
</feature>
<dbReference type="Proteomes" id="UP000261285">
    <property type="component" value="Unassembled WGS sequence"/>
</dbReference>
<dbReference type="GO" id="GO:0003677">
    <property type="term" value="F:DNA binding"/>
    <property type="evidence" value="ECO:0007669"/>
    <property type="project" value="InterPro"/>
</dbReference>
<dbReference type="InterPro" id="IPR010982">
    <property type="entry name" value="Lambda_DNA-bd_dom_sf"/>
</dbReference>
<protein>
    <submittedName>
        <fullName evidence="3">XRE family transcriptional regulator</fullName>
    </submittedName>
</protein>
<dbReference type="EMBL" id="QSVN01000002">
    <property type="protein sequence ID" value="RGO34669.1"/>
    <property type="molecule type" value="Genomic_DNA"/>
</dbReference>
<evidence type="ECO:0000256" key="1">
    <source>
        <dbReference type="SAM" id="MobiDB-lite"/>
    </source>
</evidence>
<dbReference type="SUPFAM" id="SSF47413">
    <property type="entry name" value="lambda repressor-like DNA-binding domains"/>
    <property type="match status" value="1"/>
</dbReference>
<comment type="caution">
    <text evidence="3">The sequence shown here is derived from an EMBL/GenBank/DDBJ whole genome shotgun (WGS) entry which is preliminary data.</text>
</comment>
<feature type="region of interest" description="Disordered" evidence="1">
    <location>
        <begin position="262"/>
        <end position="284"/>
    </location>
</feature>
<dbReference type="InterPro" id="IPR001387">
    <property type="entry name" value="Cro/C1-type_HTH"/>
</dbReference>
<accession>A0A3E5GIC2</accession>
<dbReference type="SMART" id="SM00530">
    <property type="entry name" value="HTH_XRE"/>
    <property type="match status" value="1"/>
</dbReference>
<dbReference type="Pfam" id="PF01381">
    <property type="entry name" value="HTH_3"/>
    <property type="match status" value="1"/>
</dbReference>
<reference evidence="3 4" key="1">
    <citation type="submission" date="2018-08" db="EMBL/GenBank/DDBJ databases">
        <title>A genome reference for cultivated species of the human gut microbiota.</title>
        <authorList>
            <person name="Zou Y."/>
            <person name="Xue W."/>
            <person name="Luo G."/>
        </authorList>
    </citation>
    <scope>NUCLEOTIDE SEQUENCE [LARGE SCALE GENOMIC DNA]</scope>
    <source>
        <strain evidence="3 4">OM02-16</strain>
    </source>
</reference>
<dbReference type="CDD" id="cd00093">
    <property type="entry name" value="HTH_XRE"/>
    <property type="match status" value="1"/>
</dbReference>
<gene>
    <name evidence="3" type="ORF">DXB16_02125</name>
</gene>
<evidence type="ECO:0000313" key="4">
    <source>
        <dbReference type="Proteomes" id="UP000261285"/>
    </source>
</evidence>